<evidence type="ECO:0000313" key="1">
    <source>
        <dbReference type="EMBL" id="KKN90862.1"/>
    </source>
</evidence>
<protein>
    <submittedName>
        <fullName evidence="1">Uncharacterized protein</fullName>
    </submittedName>
</protein>
<proteinExistence type="predicted"/>
<gene>
    <name evidence="1" type="ORF">LCGC14_0224460</name>
</gene>
<dbReference type="AlphaFoldDB" id="A0A0F9UTR6"/>
<comment type="caution">
    <text evidence="1">The sequence shown here is derived from an EMBL/GenBank/DDBJ whole genome shotgun (WGS) entry which is preliminary data.</text>
</comment>
<reference evidence="1" key="1">
    <citation type="journal article" date="2015" name="Nature">
        <title>Complex archaea that bridge the gap between prokaryotes and eukaryotes.</title>
        <authorList>
            <person name="Spang A."/>
            <person name="Saw J.H."/>
            <person name="Jorgensen S.L."/>
            <person name="Zaremba-Niedzwiedzka K."/>
            <person name="Martijn J."/>
            <person name="Lind A.E."/>
            <person name="van Eijk R."/>
            <person name="Schleper C."/>
            <person name="Guy L."/>
            <person name="Ettema T.J."/>
        </authorList>
    </citation>
    <scope>NUCLEOTIDE SEQUENCE</scope>
</reference>
<organism evidence="1">
    <name type="scientific">marine sediment metagenome</name>
    <dbReference type="NCBI Taxonomy" id="412755"/>
    <lineage>
        <taxon>unclassified sequences</taxon>
        <taxon>metagenomes</taxon>
        <taxon>ecological metagenomes</taxon>
    </lineage>
</organism>
<accession>A0A0F9UTR6</accession>
<sequence>MLEEMKKPIRDFVDYYINNGKCITDILKENKELQEFKDKIIAYEKAQELTPEDLRDIITAGNNDNDC</sequence>
<dbReference type="EMBL" id="LAZR01000107">
    <property type="protein sequence ID" value="KKN90862.1"/>
    <property type="molecule type" value="Genomic_DNA"/>
</dbReference>
<name>A0A0F9UTR6_9ZZZZ</name>